<keyword evidence="1" id="KW-0812">Transmembrane</keyword>
<reference evidence="2" key="1">
    <citation type="journal article" date="2008" name="Theor. Appl. Genet.">
        <title>The mitochondrial genome of a cytoplasmic male sterile line of perennial ryegrass (Lolium perenne L.) contains an integrated linear plasmid-like element.</title>
        <authorList>
            <person name="McDermott P."/>
            <person name="Connolly V."/>
            <person name="Kavanagh T.A."/>
        </authorList>
    </citation>
    <scope>NUCLEOTIDE SEQUENCE</scope>
    <source>
        <tissue evidence="2">Leaf</tissue>
    </source>
</reference>
<dbReference type="AlphaFoldDB" id="B2RGD8"/>
<name>B2RGD8_LOLPR</name>
<sequence length="123" mass="13767">MLEGAKLDPKPTTKKIFPGLSGLFGSLGIITFAGTTAGIKYFFGLSSVEMALLVVISTFFSVVFLYLTTMLYKYSRLIELLISKNMEQGEKQTIFHELEFSLYRGVKLTVKGRDQLKGETTHE</sequence>
<keyword evidence="2" id="KW-0496">Mitochondrion</keyword>
<keyword evidence="1" id="KW-0472">Membrane</keyword>
<keyword evidence="1" id="KW-1133">Transmembrane helix</keyword>
<evidence type="ECO:0000256" key="1">
    <source>
        <dbReference type="SAM" id="Phobius"/>
    </source>
</evidence>
<protein>
    <submittedName>
        <fullName evidence="2">Uncharacterized protein</fullName>
    </submittedName>
</protein>
<feature type="transmembrane region" description="Helical" evidence="1">
    <location>
        <begin position="50"/>
        <end position="72"/>
    </location>
</feature>
<geneLocation type="mitochondrion" evidence="2"/>
<dbReference type="EMBL" id="AM998372">
    <property type="protein sequence ID" value="CAQ52961.1"/>
    <property type="molecule type" value="Genomic_DNA"/>
</dbReference>
<feature type="transmembrane region" description="Helical" evidence="1">
    <location>
        <begin position="20"/>
        <end position="44"/>
    </location>
</feature>
<evidence type="ECO:0000313" key="2">
    <source>
        <dbReference type="EMBL" id="CAQ52961.1"/>
    </source>
</evidence>
<accession>B2RGD8</accession>
<proteinExistence type="predicted"/>
<organism evidence="2">
    <name type="scientific">Lolium perenne</name>
    <name type="common">Perennial ryegrass</name>
    <dbReference type="NCBI Taxonomy" id="4522"/>
    <lineage>
        <taxon>Eukaryota</taxon>
        <taxon>Viridiplantae</taxon>
        <taxon>Streptophyta</taxon>
        <taxon>Embryophyta</taxon>
        <taxon>Tracheophyta</taxon>
        <taxon>Spermatophyta</taxon>
        <taxon>Magnoliopsida</taxon>
        <taxon>Liliopsida</taxon>
        <taxon>Poales</taxon>
        <taxon>Poaceae</taxon>
        <taxon>BOP clade</taxon>
        <taxon>Pooideae</taxon>
        <taxon>Poodae</taxon>
        <taxon>Poeae</taxon>
        <taxon>Poeae Chloroplast Group 2 (Poeae type)</taxon>
        <taxon>Loliodinae</taxon>
        <taxon>Loliinae</taxon>
        <taxon>Lolium</taxon>
    </lineage>
</organism>